<dbReference type="Proteomes" id="UP000248961">
    <property type="component" value="Unassembled WGS sequence"/>
</dbReference>
<dbReference type="GeneID" id="37200852"/>
<name>A0A395IBS3_ASPHC</name>
<sequence length="129" mass="14228">MLVLVVGKCARSWCSVLQGVWAACPTDNDSSAHMAMTPRHSVSSQPLWSATPPVNTSEARTLGFHWHGSSSRGYFRPQQCPARLVGELTIQPHGAELTFRSDPEAYGLDDELARPRIRSTRIPVSQREA</sequence>
<gene>
    <name evidence="1" type="ORF">BO97DRAFT_419494</name>
</gene>
<reference evidence="1 2" key="1">
    <citation type="submission" date="2018-02" db="EMBL/GenBank/DDBJ databases">
        <title>The genomes of Aspergillus section Nigri reveals drivers in fungal speciation.</title>
        <authorList>
            <consortium name="DOE Joint Genome Institute"/>
            <person name="Vesth T.C."/>
            <person name="Nybo J."/>
            <person name="Theobald S."/>
            <person name="Brandl J."/>
            <person name="Frisvad J.C."/>
            <person name="Nielsen K.F."/>
            <person name="Lyhne E.K."/>
            <person name="Kogle M.E."/>
            <person name="Kuo A."/>
            <person name="Riley R."/>
            <person name="Clum A."/>
            <person name="Nolan M."/>
            <person name="Lipzen A."/>
            <person name="Salamov A."/>
            <person name="Henrissat B."/>
            <person name="Wiebenga A."/>
            <person name="De vries R.P."/>
            <person name="Grigoriev I.V."/>
            <person name="Mortensen U.H."/>
            <person name="Andersen M.R."/>
            <person name="Baker S.E."/>
        </authorList>
    </citation>
    <scope>NUCLEOTIDE SEQUENCE [LARGE SCALE GENOMIC DNA]</scope>
    <source>
        <strain evidence="1 2">CBS 101889</strain>
    </source>
</reference>
<dbReference type="VEuPathDB" id="FungiDB:BO97DRAFT_419494"/>
<accession>A0A395IBS3</accession>
<dbReference type="RefSeq" id="XP_025556403.1">
    <property type="nucleotide sequence ID" value="XM_025696563.1"/>
</dbReference>
<protein>
    <submittedName>
        <fullName evidence="1">Uncharacterized protein</fullName>
    </submittedName>
</protein>
<proteinExistence type="predicted"/>
<organism evidence="1 2">
    <name type="scientific">Aspergillus homomorphus (strain CBS 101889)</name>
    <dbReference type="NCBI Taxonomy" id="1450537"/>
    <lineage>
        <taxon>Eukaryota</taxon>
        <taxon>Fungi</taxon>
        <taxon>Dikarya</taxon>
        <taxon>Ascomycota</taxon>
        <taxon>Pezizomycotina</taxon>
        <taxon>Eurotiomycetes</taxon>
        <taxon>Eurotiomycetidae</taxon>
        <taxon>Eurotiales</taxon>
        <taxon>Aspergillaceae</taxon>
        <taxon>Aspergillus</taxon>
        <taxon>Aspergillus subgen. Circumdati</taxon>
    </lineage>
</organism>
<evidence type="ECO:0000313" key="1">
    <source>
        <dbReference type="EMBL" id="RAL17249.1"/>
    </source>
</evidence>
<dbReference type="EMBL" id="KZ824267">
    <property type="protein sequence ID" value="RAL17249.1"/>
    <property type="molecule type" value="Genomic_DNA"/>
</dbReference>
<dbReference type="AlphaFoldDB" id="A0A395IBS3"/>
<keyword evidence="2" id="KW-1185">Reference proteome</keyword>
<evidence type="ECO:0000313" key="2">
    <source>
        <dbReference type="Proteomes" id="UP000248961"/>
    </source>
</evidence>